<feature type="transmembrane region" description="Helical" evidence="9">
    <location>
        <begin position="316"/>
        <end position="333"/>
    </location>
</feature>
<dbReference type="GO" id="GO:0005886">
    <property type="term" value="C:plasma membrane"/>
    <property type="evidence" value="ECO:0007669"/>
    <property type="project" value="UniProtKB-SubCell"/>
</dbReference>
<dbReference type="SUPFAM" id="SSF52540">
    <property type="entry name" value="P-loop containing nucleoside triphosphate hydrolases"/>
    <property type="match status" value="1"/>
</dbReference>
<sequence>MLSNFLKKMRHLFSSDAARSWKVRTPLLLQMEAIECGAAALGIILGYYRKFLPLGELRHRCAVSRDGSSISSLIDAAKFYGLEGTGMRTTLFHLEKHKKPAILLWRGSHFVVLEGIKKNKVYINDPEHGPVVYTKDEFQSSFSAIAIFFELTENFERSSFKIGIWQRFKKELKQYFSAHLFLLFSGLLLLLPTLAVPITLRIFINHMSYSNAVDWKIECLGFLIFAIALGAALNGFHSFFLKKISHKISGNMTSRYLLQLLKFPLTFFGQRDPREIADRIKEIGKFSQRYYEEIVPTFIQLTLSIFYAAIMFSYSPLVASVTIFGAFLSLLVLQTVSRSRLALYDTWERARNQSDEASLEQMHSIDAIKAVGSEQFFFHKWIKHYTYLLNTDQTIGKKERLLIVFPFFIQFFSTALLIGIGTEQVLSGKLTLGTLAAFQIYLILFLAPLNKFLSLSEMINLMKRNVCRVNDLTHTEPDTFFTFEGTKKCPINSLAFQDVSYSYYPHSPPLLKNVSFSLNPHECLGVTGPTRSGKSTLGKLAAALYQPTQGQIFYGGNLLEELNGEFFRKTVAWLGDESIFFLGSLRNNLTFWNADITDETLYQVGDKIGDSLQLNRWVMEEGKNLSKSEKQKLDLARIFLKNPSLLIIDQGLYALSRPQQEKVIEELRRIKCTLLCITYDTFLLDKCDRVLHLSQGEIV</sequence>
<dbReference type="InterPro" id="IPR003593">
    <property type="entry name" value="AAA+_ATPase"/>
</dbReference>
<proteinExistence type="predicted"/>
<dbReference type="KEGG" id="sng:SNE_A09300"/>
<evidence type="ECO:0000313" key="13">
    <source>
        <dbReference type="EMBL" id="CCB88807.1"/>
    </source>
</evidence>
<evidence type="ECO:0000256" key="1">
    <source>
        <dbReference type="ARBA" id="ARBA00004651"/>
    </source>
</evidence>
<dbReference type="InterPro" id="IPR039421">
    <property type="entry name" value="Type_1_exporter"/>
</dbReference>
<dbReference type="PROSITE" id="PS50893">
    <property type="entry name" value="ABC_TRANSPORTER_2"/>
    <property type="match status" value="1"/>
</dbReference>
<evidence type="ECO:0000313" key="14">
    <source>
        <dbReference type="Proteomes" id="UP000000496"/>
    </source>
</evidence>
<evidence type="ECO:0000259" key="12">
    <source>
        <dbReference type="PROSITE" id="PS50990"/>
    </source>
</evidence>
<evidence type="ECO:0000256" key="6">
    <source>
        <dbReference type="ARBA" id="ARBA00022989"/>
    </source>
</evidence>
<dbReference type="PANTHER" id="PTHR24221:SF654">
    <property type="entry name" value="ATP-BINDING CASSETTE SUB-FAMILY B MEMBER 6"/>
    <property type="match status" value="1"/>
</dbReference>
<reference evidence="13 14" key="2">
    <citation type="journal article" date="2011" name="Mol. Biol. Evol.">
        <title>Unity in variety--the pan-genome of the Chlamydiae.</title>
        <authorList>
            <person name="Collingro A."/>
            <person name="Tischler P."/>
            <person name="Weinmaier T."/>
            <person name="Penz T."/>
            <person name="Heinz E."/>
            <person name="Brunham R.C."/>
            <person name="Read T.D."/>
            <person name="Bavoil P.M."/>
            <person name="Sachse K."/>
            <person name="Kahane S."/>
            <person name="Friedman M.G."/>
            <person name="Rattei T."/>
            <person name="Myers G.S."/>
            <person name="Horn M."/>
        </authorList>
    </citation>
    <scope>NUCLEOTIDE SEQUENCE [LARGE SCALE GENOMIC DNA]</scope>
    <source>
        <strain evidence="14">ATCC VR-1471 / Z</strain>
    </source>
</reference>
<dbReference type="GO" id="GO:0005524">
    <property type="term" value="F:ATP binding"/>
    <property type="evidence" value="ECO:0007669"/>
    <property type="project" value="UniProtKB-KW"/>
</dbReference>
<evidence type="ECO:0000256" key="2">
    <source>
        <dbReference type="ARBA" id="ARBA00022692"/>
    </source>
</evidence>
<dbReference type="eggNOG" id="COG2274">
    <property type="taxonomic scope" value="Bacteria"/>
</dbReference>
<dbReference type="InterPro" id="IPR003439">
    <property type="entry name" value="ABC_transporter-like_ATP-bd"/>
</dbReference>
<evidence type="ECO:0000256" key="5">
    <source>
        <dbReference type="ARBA" id="ARBA00022927"/>
    </source>
</evidence>
<dbReference type="PROSITE" id="PS50929">
    <property type="entry name" value="ABC_TM1F"/>
    <property type="match status" value="1"/>
</dbReference>
<gene>
    <name evidence="13" type="ordered locus">SNE_A09300</name>
</gene>
<feature type="domain" description="ABC transmembrane type-1" evidence="11">
    <location>
        <begin position="180"/>
        <end position="461"/>
    </location>
</feature>
<keyword evidence="2 9" id="KW-0812">Transmembrane</keyword>
<evidence type="ECO:0000259" key="10">
    <source>
        <dbReference type="PROSITE" id="PS50893"/>
    </source>
</evidence>
<keyword evidence="14" id="KW-1185">Reference proteome</keyword>
<evidence type="ECO:0000256" key="7">
    <source>
        <dbReference type="ARBA" id="ARBA00023136"/>
    </source>
</evidence>
<dbReference type="GO" id="GO:0006508">
    <property type="term" value="P:proteolysis"/>
    <property type="evidence" value="ECO:0007669"/>
    <property type="project" value="InterPro"/>
</dbReference>
<dbReference type="Gene3D" id="3.40.50.300">
    <property type="entry name" value="P-loop containing nucleotide triphosphate hydrolases"/>
    <property type="match status" value="1"/>
</dbReference>
<dbReference type="GO" id="GO:0016887">
    <property type="term" value="F:ATP hydrolysis activity"/>
    <property type="evidence" value="ECO:0007669"/>
    <property type="project" value="InterPro"/>
</dbReference>
<evidence type="ECO:0000256" key="8">
    <source>
        <dbReference type="ARBA" id="ARBA00043264"/>
    </source>
</evidence>
<dbReference type="GO" id="GO:0043213">
    <property type="term" value="P:bacteriocin transport"/>
    <property type="evidence" value="ECO:0007669"/>
    <property type="project" value="UniProtKB-KW"/>
</dbReference>
<keyword evidence="3" id="KW-0547">Nucleotide-binding</keyword>
<feature type="transmembrane region" description="Helical" evidence="9">
    <location>
        <begin position="220"/>
        <end position="241"/>
    </location>
</feature>
<reference key="1">
    <citation type="journal article" date="2011" name="Mol. Biol. Evol.">
        <title>Unity in variety -- the pan-genome of the Chlamydiae.</title>
        <authorList>
            <person name="Collingro A."/>
            <person name="Tischler P."/>
            <person name="Weinmaier T."/>
            <person name="Penz T."/>
            <person name="Heinz E."/>
            <person name="Brunham R.C."/>
            <person name="Read T.D."/>
            <person name="Bavoil P.M."/>
            <person name="Sachse K."/>
            <person name="Kahane S."/>
            <person name="Friedman M.G."/>
            <person name="Rattei T."/>
            <person name="Myers G.S.A."/>
            <person name="Horn M."/>
        </authorList>
    </citation>
    <scope>NUCLEOTIDE SEQUENCE</scope>
    <source>
        <strain>Z</strain>
    </source>
</reference>
<keyword evidence="5" id="KW-0813">Transport</keyword>
<dbReference type="Proteomes" id="UP000000496">
    <property type="component" value="Chromosome gsn.131"/>
</dbReference>
<dbReference type="InterPro" id="IPR036640">
    <property type="entry name" value="ABC1_TM_sf"/>
</dbReference>
<protein>
    <submittedName>
        <fullName evidence="13">Uncharacterized protein</fullName>
    </submittedName>
</protein>
<name>F8L7R5_SIMNZ</name>
<dbReference type="GO" id="GO:0008233">
    <property type="term" value="F:peptidase activity"/>
    <property type="evidence" value="ECO:0007669"/>
    <property type="project" value="InterPro"/>
</dbReference>
<keyword evidence="5" id="KW-0653">Protein transport</keyword>
<dbReference type="MEROPS" id="C39.005"/>
<dbReference type="PROSITE" id="PS50990">
    <property type="entry name" value="PEPTIDASE_C39"/>
    <property type="match status" value="1"/>
</dbReference>
<evidence type="ECO:0000256" key="4">
    <source>
        <dbReference type="ARBA" id="ARBA00022840"/>
    </source>
</evidence>
<dbReference type="Gene3D" id="1.20.1560.10">
    <property type="entry name" value="ABC transporter type 1, transmembrane domain"/>
    <property type="match status" value="1"/>
</dbReference>
<dbReference type="HOGENOM" id="CLU_000604_95_3_0"/>
<feature type="domain" description="ABC transporter" evidence="10">
    <location>
        <begin position="494"/>
        <end position="699"/>
    </location>
</feature>
<dbReference type="EMBL" id="FR872582">
    <property type="protein sequence ID" value="CCB88807.1"/>
    <property type="molecule type" value="Genomic_DNA"/>
</dbReference>
<keyword evidence="6 9" id="KW-1133">Transmembrane helix</keyword>
<dbReference type="Pfam" id="PF03412">
    <property type="entry name" value="Peptidase_C39"/>
    <property type="match status" value="1"/>
</dbReference>
<dbReference type="GO" id="GO:0015031">
    <property type="term" value="P:protein transport"/>
    <property type="evidence" value="ECO:0007669"/>
    <property type="project" value="UniProtKB-KW"/>
</dbReference>
<dbReference type="PANTHER" id="PTHR24221">
    <property type="entry name" value="ATP-BINDING CASSETTE SUB-FAMILY B"/>
    <property type="match status" value="1"/>
</dbReference>
<dbReference type="STRING" id="331113.SNE_A09300"/>
<dbReference type="SUPFAM" id="SSF90123">
    <property type="entry name" value="ABC transporter transmembrane region"/>
    <property type="match status" value="1"/>
</dbReference>
<dbReference type="SMART" id="SM00382">
    <property type="entry name" value="AAA"/>
    <property type="match status" value="1"/>
</dbReference>
<keyword evidence="4" id="KW-0067">ATP-binding</keyword>
<dbReference type="InterPro" id="IPR011527">
    <property type="entry name" value="ABC1_TM_dom"/>
</dbReference>
<keyword evidence="7 9" id="KW-0472">Membrane</keyword>
<comment type="subcellular location">
    <subcellularLocation>
        <location evidence="1">Cell membrane</location>
        <topology evidence="1">Multi-pass membrane protein</topology>
    </subcellularLocation>
</comment>
<accession>F8L7R5</accession>
<feature type="transmembrane region" description="Helical" evidence="9">
    <location>
        <begin position="175"/>
        <end position="200"/>
    </location>
</feature>
<dbReference type="Pfam" id="PF00005">
    <property type="entry name" value="ABC_tran"/>
    <property type="match status" value="1"/>
</dbReference>
<evidence type="ECO:0000256" key="9">
    <source>
        <dbReference type="SAM" id="Phobius"/>
    </source>
</evidence>
<dbReference type="GO" id="GO:0034040">
    <property type="term" value="F:ATPase-coupled lipid transmembrane transporter activity"/>
    <property type="evidence" value="ECO:0007669"/>
    <property type="project" value="TreeGrafter"/>
</dbReference>
<evidence type="ECO:0000256" key="3">
    <source>
        <dbReference type="ARBA" id="ARBA00022741"/>
    </source>
</evidence>
<organism evidence="13 14">
    <name type="scientific">Simkania negevensis (strain ATCC VR-1471 / DSM 27360 / Z)</name>
    <dbReference type="NCBI Taxonomy" id="331113"/>
    <lineage>
        <taxon>Bacteria</taxon>
        <taxon>Pseudomonadati</taxon>
        <taxon>Chlamydiota</taxon>
        <taxon>Chlamydiia</taxon>
        <taxon>Parachlamydiales</taxon>
        <taxon>Simkaniaceae</taxon>
        <taxon>Simkania</taxon>
    </lineage>
</organism>
<dbReference type="Pfam" id="PF00664">
    <property type="entry name" value="ABC_membrane"/>
    <property type="match status" value="1"/>
</dbReference>
<feature type="domain" description="Peptidase C39" evidence="12">
    <location>
        <begin position="30"/>
        <end position="149"/>
    </location>
</feature>
<dbReference type="GO" id="GO:0140359">
    <property type="term" value="F:ABC-type transporter activity"/>
    <property type="evidence" value="ECO:0007669"/>
    <property type="project" value="InterPro"/>
</dbReference>
<feature type="transmembrane region" description="Helical" evidence="9">
    <location>
        <begin position="401"/>
        <end position="420"/>
    </location>
</feature>
<dbReference type="InterPro" id="IPR005074">
    <property type="entry name" value="Peptidase_C39"/>
</dbReference>
<keyword evidence="8" id="KW-0080">Bacteriocin transport</keyword>
<evidence type="ECO:0000259" key="11">
    <source>
        <dbReference type="PROSITE" id="PS50929"/>
    </source>
</evidence>
<dbReference type="Gene3D" id="3.90.70.10">
    <property type="entry name" value="Cysteine proteinases"/>
    <property type="match status" value="1"/>
</dbReference>
<dbReference type="InterPro" id="IPR027417">
    <property type="entry name" value="P-loop_NTPase"/>
</dbReference>
<dbReference type="AlphaFoldDB" id="F8L7R5"/>
<feature type="transmembrane region" description="Helical" evidence="9">
    <location>
        <begin position="432"/>
        <end position="453"/>
    </location>
</feature>